<feature type="region of interest" description="Disordered" evidence="7">
    <location>
        <begin position="758"/>
        <end position="778"/>
    </location>
</feature>
<comment type="caution">
    <text evidence="10">The sequence shown here is derived from an EMBL/GenBank/DDBJ whole genome shotgun (WGS) entry which is preliminary data.</text>
</comment>
<accession>A0A8H4MZ68</accession>
<dbReference type="FunFam" id="1.20.1250.20:FF:000026">
    <property type="entry name" value="MFS quinate transporter QutD"/>
    <property type="match status" value="1"/>
</dbReference>
<gene>
    <name evidence="10" type="ORF">GTA08_BOTSDO07903</name>
</gene>
<feature type="transmembrane region" description="Helical" evidence="8">
    <location>
        <begin position="581"/>
        <end position="602"/>
    </location>
</feature>
<keyword evidence="11" id="KW-1185">Reference proteome</keyword>
<dbReference type="EMBL" id="WWBZ02000051">
    <property type="protein sequence ID" value="KAF4304674.1"/>
    <property type="molecule type" value="Genomic_DNA"/>
</dbReference>
<feature type="transmembrane region" description="Helical" evidence="8">
    <location>
        <begin position="517"/>
        <end position="538"/>
    </location>
</feature>
<reference evidence="10" key="1">
    <citation type="submission" date="2020-04" db="EMBL/GenBank/DDBJ databases">
        <title>Genome Assembly and Annotation of Botryosphaeria dothidea sdau 11-99, a Latent Pathogen of Apple Fruit Ring Rot in China.</title>
        <authorList>
            <person name="Yu C."/>
            <person name="Diao Y."/>
            <person name="Lu Q."/>
            <person name="Zhao J."/>
            <person name="Cui S."/>
            <person name="Peng C."/>
            <person name="He B."/>
            <person name="Liu H."/>
        </authorList>
    </citation>
    <scope>NUCLEOTIDE SEQUENCE [LARGE SCALE GENOMIC DNA]</scope>
    <source>
        <strain evidence="10">Sdau11-99</strain>
    </source>
</reference>
<evidence type="ECO:0000259" key="9">
    <source>
        <dbReference type="PROSITE" id="PS50850"/>
    </source>
</evidence>
<feature type="transmembrane region" description="Helical" evidence="8">
    <location>
        <begin position="550"/>
        <end position="572"/>
    </location>
</feature>
<dbReference type="SUPFAM" id="SSF103473">
    <property type="entry name" value="MFS general substrate transporter"/>
    <property type="match status" value="1"/>
</dbReference>
<keyword evidence="4 8" id="KW-0812">Transmembrane</keyword>
<dbReference type="Proteomes" id="UP000572817">
    <property type="component" value="Unassembled WGS sequence"/>
</dbReference>
<dbReference type="Pfam" id="PF00083">
    <property type="entry name" value="Sugar_tr"/>
    <property type="match status" value="1"/>
</dbReference>
<feature type="transmembrane region" description="Helical" evidence="8">
    <location>
        <begin position="395"/>
        <end position="415"/>
    </location>
</feature>
<dbReference type="PROSITE" id="PS00216">
    <property type="entry name" value="SUGAR_TRANSPORT_1"/>
    <property type="match status" value="2"/>
</dbReference>
<evidence type="ECO:0000313" key="11">
    <source>
        <dbReference type="Proteomes" id="UP000572817"/>
    </source>
</evidence>
<feature type="transmembrane region" description="Helical" evidence="8">
    <location>
        <begin position="664"/>
        <end position="683"/>
    </location>
</feature>
<dbReference type="PROSITE" id="PS50850">
    <property type="entry name" value="MFS"/>
    <property type="match status" value="1"/>
</dbReference>
<evidence type="ECO:0000256" key="8">
    <source>
        <dbReference type="SAM" id="Phobius"/>
    </source>
</evidence>
<dbReference type="GO" id="GO:0016020">
    <property type="term" value="C:membrane"/>
    <property type="evidence" value="ECO:0007669"/>
    <property type="project" value="UniProtKB-SubCell"/>
</dbReference>
<sequence>MSAKEGEWYDGAGEDGMCCETTDALFTTAGVLCPLGLGFLTARDRVGGVLMRRCGAPAGVAVGHTALSLTPGSRPPVATLHGRRGASFALPALGGGSLSDAESVRHAKLRRLAWTSGRSALARARRQCAARAGSEVRRPGPRPGVEASPRGARRGEEWHRCGETRVRAGDIGGGPLFGTKDAGKPPTLIRLGRKPPASLPKQLLMLHPSGQRHPPPAAVIGRGVEEHKLTGAVSHPPNTSPHPTSKMGYQIGNVYFITAIAVIGGGLFGFDISSMSAIISTQQYLCYFNQGGRNAAGKCVGPDSDVQGGITAAMPGGSYLGAIISGFLSDILGRKPAIMIGCCIWIIGCIIMAASQNIPMLIVSRFINGLCVGICSAQVPVYVSELAPPTKRGAVVGAQQWAITWGILIMFYISYGTSFIDGTAAFRIPWGLQAVPAVLLLFGMLFLPESPRWLARKDRWEECENVLTLVHGKGDRTHRFVQTEFQEIKAAVEFERQNADVSYLELLKPSMINRTHIAIMTQVWSQLTGMNVMMYYISYVFTMAGLEDTLLVSSSIQYVINVIMTIPALLYVDRWGRRPTLLIGAALMMTWLFANAGILANYGHPAPEGGVNGIKEASWEVKGAASKAVIACSYLFVASYAPTWGPVSWIYPPEILPLRVRGKGVALATSANWIFNFALAYFVPPAFVNIQWKVYLVFAVFCAAMFFHVFFMFPETAGKTLEEVEDIFTDYEQGIKYIGIPAWKTKQSLGGAKALERGDVEKGGLEHSPERVEEAPKV</sequence>
<dbReference type="InterPro" id="IPR050360">
    <property type="entry name" value="MFS_Sugar_Transporters"/>
</dbReference>
<feature type="transmembrane region" description="Helical" evidence="8">
    <location>
        <begin position="427"/>
        <end position="447"/>
    </location>
</feature>
<protein>
    <submittedName>
        <fullName evidence="10">Sugar/inositol transporter</fullName>
    </submittedName>
</protein>
<evidence type="ECO:0000256" key="7">
    <source>
        <dbReference type="SAM" id="MobiDB-lite"/>
    </source>
</evidence>
<feature type="transmembrane region" description="Helical" evidence="8">
    <location>
        <begin position="247"/>
        <end position="270"/>
    </location>
</feature>
<dbReference type="Gene3D" id="1.20.1250.20">
    <property type="entry name" value="MFS general substrate transporter like domains"/>
    <property type="match status" value="1"/>
</dbReference>
<organism evidence="10 11">
    <name type="scientific">Botryosphaeria dothidea</name>
    <dbReference type="NCBI Taxonomy" id="55169"/>
    <lineage>
        <taxon>Eukaryota</taxon>
        <taxon>Fungi</taxon>
        <taxon>Dikarya</taxon>
        <taxon>Ascomycota</taxon>
        <taxon>Pezizomycotina</taxon>
        <taxon>Dothideomycetes</taxon>
        <taxon>Dothideomycetes incertae sedis</taxon>
        <taxon>Botryosphaeriales</taxon>
        <taxon>Botryosphaeriaceae</taxon>
        <taxon>Botryosphaeria</taxon>
    </lineage>
</organism>
<comment type="similarity">
    <text evidence="2">Belongs to the major facilitator superfamily. Sugar transporter (TC 2.A.1.1) family.</text>
</comment>
<evidence type="ECO:0000256" key="4">
    <source>
        <dbReference type="ARBA" id="ARBA00022692"/>
    </source>
</evidence>
<dbReference type="CDD" id="cd17356">
    <property type="entry name" value="MFS_HXT"/>
    <property type="match status" value="1"/>
</dbReference>
<feature type="region of interest" description="Disordered" evidence="7">
    <location>
        <begin position="130"/>
        <end position="157"/>
    </location>
</feature>
<dbReference type="InterPro" id="IPR020846">
    <property type="entry name" value="MFS_dom"/>
</dbReference>
<dbReference type="InterPro" id="IPR005828">
    <property type="entry name" value="MFS_sugar_transport-like"/>
</dbReference>
<dbReference type="InterPro" id="IPR003663">
    <property type="entry name" value="Sugar/inositol_transpt"/>
</dbReference>
<evidence type="ECO:0000256" key="2">
    <source>
        <dbReference type="ARBA" id="ARBA00010992"/>
    </source>
</evidence>
<dbReference type="PRINTS" id="PR00171">
    <property type="entry name" value="SUGRTRNSPORT"/>
</dbReference>
<evidence type="ECO:0000256" key="6">
    <source>
        <dbReference type="ARBA" id="ARBA00023136"/>
    </source>
</evidence>
<feature type="domain" description="Major facilitator superfamily (MFS) profile" evidence="9">
    <location>
        <begin position="257"/>
        <end position="717"/>
    </location>
</feature>
<evidence type="ECO:0000256" key="3">
    <source>
        <dbReference type="ARBA" id="ARBA00022448"/>
    </source>
</evidence>
<comment type="subcellular location">
    <subcellularLocation>
        <location evidence="1">Membrane</location>
        <topology evidence="1">Multi-pass membrane protein</topology>
    </subcellularLocation>
</comment>
<dbReference type="NCBIfam" id="TIGR00879">
    <property type="entry name" value="SP"/>
    <property type="match status" value="1"/>
</dbReference>
<evidence type="ECO:0000313" key="10">
    <source>
        <dbReference type="EMBL" id="KAF4304674.1"/>
    </source>
</evidence>
<dbReference type="PANTHER" id="PTHR48022">
    <property type="entry name" value="PLASTIDIC GLUCOSE TRANSPORTER 4"/>
    <property type="match status" value="1"/>
</dbReference>
<dbReference type="InterPro" id="IPR036259">
    <property type="entry name" value="MFS_trans_sf"/>
</dbReference>
<dbReference type="AlphaFoldDB" id="A0A8H4MZ68"/>
<dbReference type="InterPro" id="IPR005829">
    <property type="entry name" value="Sugar_transporter_CS"/>
</dbReference>
<evidence type="ECO:0000256" key="5">
    <source>
        <dbReference type="ARBA" id="ARBA00022989"/>
    </source>
</evidence>
<evidence type="ECO:0000256" key="1">
    <source>
        <dbReference type="ARBA" id="ARBA00004141"/>
    </source>
</evidence>
<feature type="transmembrane region" description="Helical" evidence="8">
    <location>
        <begin position="337"/>
        <end position="356"/>
    </location>
</feature>
<keyword evidence="5 8" id="KW-1133">Transmembrane helix</keyword>
<name>A0A8H4MZ68_9PEZI</name>
<dbReference type="PANTHER" id="PTHR48022:SF7">
    <property type="entry name" value="MAJOR FACILITATOR SUPERFAMILY (MFS) PROFILE DOMAIN-CONTAINING PROTEIN-RELATED"/>
    <property type="match status" value="1"/>
</dbReference>
<feature type="transmembrane region" description="Helical" evidence="8">
    <location>
        <begin position="695"/>
        <end position="713"/>
    </location>
</feature>
<dbReference type="PROSITE" id="PS00217">
    <property type="entry name" value="SUGAR_TRANSPORT_2"/>
    <property type="match status" value="1"/>
</dbReference>
<keyword evidence="6 8" id="KW-0472">Membrane</keyword>
<dbReference type="GO" id="GO:0005351">
    <property type="term" value="F:carbohydrate:proton symporter activity"/>
    <property type="evidence" value="ECO:0007669"/>
    <property type="project" value="TreeGrafter"/>
</dbReference>
<keyword evidence="3" id="KW-0813">Transport</keyword>
<dbReference type="OrthoDB" id="4142200at2759"/>
<proteinExistence type="inferred from homology"/>